<sequence>MDEQVNMSKERNQDQDQSDIGAQDVVGKKLAIHRCSIHPSSDLSIFCRECNKLICPVCLTQEHQQHMMCDVETIHHEKLTILANKDHTITNEFIPFFTEENSKLDKILVTHQEHCEKMKLIIEEQDRKLKEEITKQTNALLQTFDNYLHTTINEEIKTENPNLRTNYLF</sequence>
<keyword evidence="5" id="KW-1185">Reference proteome</keyword>
<dbReference type="InterPro" id="IPR000315">
    <property type="entry name" value="Znf_B-box"/>
</dbReference>
<dbReference type="PROSITE" id="PS50119">
    <property type="entry name" value="ZF_BBOX"/>
    <property type="match status" value="1"/>
</dbReference>
<feature type="domain" description="B box-type" evidence="3">
    <location>
        <begin position="35"/>
        <end position="71"/>
    </location>
</feature>
<keyword evidence="1" id="KW-0862">Zinc</keyword>
<dbReference type="GO" id="GO:0008270">
    <property type="term" value="F:zinc ion binding"/>
    <property type="evidence" value="ECO:0007669"/>
    <property type="project" value="UniProtKB-KW"/>
</dbReference>
<dbReference type="CDD" id="cd19756">
    <property type="entry name" value="Bbox2"/>
    <property type="match status" value="1"/>
</dbReference>
<dbReference type="Gene3D" id="3.30.160.60">
    <property type="entry name" value="Classic Zinc Finger"/>
    <property type="match status" value="1"/>
</dbReference>
<dbReference type="EMBL" id="CACVKT020007046">
    <property type="protein sequence ID" value="CAC5404875.1"/>
    <property type="molecule type" value="Genomic_DNA"/>
</dbReference>
<keyword evidence="1" id="KW-0863">Zinc-finger</keyword>
<dbReference type="AlphaFoldDB" id="A0A6J8D9W7"/>
<protein>
    <recommendedName>
        <fullName evidence="3">B box-type domain-containing protein</fullName>
    </recommendedName>
</protein>
<feature type="region of interest" description="Disordered" evidence="2">
    <location>
        <begin position="1"/>
        <end position="20"/>
    </location>
</feature>
<organism evidence="4 5">
    <name type="scientific">Mytilus coruscus</name>
    <name type="common">Sea mussel</name>
    <dbReference type="NCBI Taxonomy" id="42192"/>
    <lineage>
        <taxon>Eukaryota</taxon>
        <taxon>Metazoa</taxon>
        <taxon>Spiralia</taxon>
        <taxon>Lophotrochozoa</taxon>
        <taxon>Mollusca</taxon>
        <taxon>Bivalvia</taxon>
        <taxon>Autobranchia</taxon>
        <taxon>Pteriomorphia</taxon>
        <taxon>Mytilida</taxon>
        <taxon>Mytiloidea</taxon>
        <taxon>Mytilidae</taxon>
        <taxon>Mytilinae</taxon>
        <taxon>Mytilus</taxon>
    </lineage>
</organism>
<evidence type="ECO:0000259" key="3">
    <source>
        <dbReference type="PROSITE" id="PS50119"/>
    </source>
</evidence>
<evidence type="ECO:0000313" key="4">
    <source>
        <dbReference type="EMBL" id="CAC5404875.1"/>
    </source>
</evidence>
<proteinExistence type="predicted"/>
<evidence type="ECO:0000256" key="1">
    <source>
        <dbReference type="PROSITE-ProRule" id="PRU00024"/>
    </source>
</evidence>
<reference evidence="4 5" key="1">
    <citation type="submission" date="2020-06" db="EMBL/GenBank/DDBJ databases">
        <authorList>
            <person name="Li R."/>
            <person name="Bekaert M."/>
        </authorList>
    </citation>
    <scope>NUCLEOTIDE SEQUENCE [LARGE SCALE GENOMIC DNA]</scope>
    <source>
        <strain evidence="5">wild</strain>
    </source>
</reference>
<gene>
    <name evidence="4" type="ORF">MCOR_38614</name>
</gene>
<dbReference type="Proteomes" id="UP000507470">
    <property type="component" value="Unassembled WGS sequence"/>
</dbReference>
<evidence type="ECO:0000313" key="5">
    <source>
        <dbReference type="Proteomes" id="UP000507470"/>
    </source>
</evidence>
<accession>A0A6J8D9W7</accession>
<evidence type="ECO:0000256" key="2">
    <source>
        <dbReference type="SAM" id="MobiDB-lite"/>
    </source>
</evidence>
<dbReference type="OrthoDB" id="6111144at2759"/>
<dbReference type="SUPFAM" id="SSF57845">
    <property type="entry name" value="B-box zinc-binding domain"/>
    <property type="match status" value="1"/>
</dbReference>
<dbReference type="Pfam" id="PF00643">
    <property type="entry name" value="zf-B_box"/>
    <property type="match status" value="1"/>
</dbReference>
<name>A0A6J8D9W7_MYTCO</name>
<keyword evidence="1" id="KW-0479">Metal-binding</keyword>